<keyword evidence="1" id="KW-0695">RNA-directed DNA polymerase</keyword>
<feature type="non-terminal residue" evidence="1">
    <location>
        <position position="1"/>
    </location>
</feature>
<evidence type="ECO:0000313" key="1">
    <source>
        <dbReference type="EMBL" id="ABU96748.1"/>
    </source>
</evidence>
<keyword evidence="1" id="KW-0548">Nucleotidyltransferase</keyword>
<sequence>QESDPIYNSIKNNKMLGKKLNQGGENYKTLIKEIKEDTKEDTKKYKYILCSRIERINIEKMSIRPNMIYRFSAILIKIPITVIKFVWNYQRPLITKAILRKNISGGIMIPNLKLYCKTIVVKIVWSWHK</sequence>
<organism evidence="1">
    <name type="scientific">Pipistrellus kuhlii</name>
    <name type="common">Kuhl's pipistrelle</name>
    <dbReference type="NCBI Taxonomy" id="59472"/>
    <lineage>
        <taxon>Eukaryota</taxon>
        <taxon>Metazoa</taxon>
        <taxon>Chordata</taxon>
        <taxon>Craniata</taxon>
        <taxon>Vertebrata</taxon>
        <taxon>Euteleostomi</taxon>
        <taxon>Mammalia</taxon>
        <taxon>Eutheria</taxon>
        <taxon>Laurasiatheria</taxon>
        <taxon>Chiroptera</taxon>
        <taxon>Yangochiroptera</taxon>
        <taxon>Vespertilionidae</taxon>
        <taxon>Pipistrellus</taxon>
    </lineage>
</organism>
<accession>A7YLT1</accession>
<reference evidence="1" key="1">
    <citation type="journal article" date="2008" name="Genomics">
        <title>Identification of a family of SINEs and LINEs in the Pipistrellus kuhli genome: a new structural and functional symbiotic relationship.</title>
        <authorList>
            <person name="Fantaccione S."/>
            <person name="Woodrow P."/>
            <person name="Pontecorvo G."/>
        </authorList>
    </citation>
    <scope>NUCLEOTIDE SEQUENCE</scope>
</reference>
<feature type="non-terminal residue" evidence="1">
    <location>
        <position position="129"/>
    </location>
</feature>
<name>A7YLT1_PIPKU</name>
<proteinExistence type="evidence at transcript level"/>
<dbReference type="AlphaFoldDB" id="A7YLT1"/>
<dbReference type="EMBL" id="EU012351">
    <property type="protein sequence ID" value="ABU96748.1"/>
    <property type="molecule type" value="mRNA"/>
</dbReference>
<dbReference type="GO" id="GO:0003964">
    <property type="term" value="F:RNA-directed DNA polymerase activity"/>
    <property type="evidence" value="ECO:0007669"/>
    <property type="project" value="UniProtKB-KW"/>
</dbReference>
<protein>
    <submittedName>
        <fullName evidence="1">Reverse transcriptase</fullName>
    </submittedName>
</protein>
<keyword evidence="1" id="KW-0808">Transferase</keyword>